<dbReference type="RefSeq" id="WP_274690580.1">
    <property type="nucleotide sequence ID" value="NZ_JAPMOU010000031.1"/>
</dbReference>
<evidence type="ECO:0000256" key="1">
    <source>
        <dbReference type="SAM" id="SignalP"/>
    </source>
</evidence>
<keyword evidence="3" id="KW-1185">Reference proteome</keyword>
<reference evidence="2 3" key="1">
    <citation type="submission" date="2022-11" db="EMBL/GenBank/DDBJ databases">
        <title>Spartinivicinus poritis sp. nov., isolated from scleractinian coral Porites lutea.</title>
        <authorList>
            <person name="Zhang G."/>
            <person name="Cai L."/>
            <person name="Wei Q."/>
        </authorList>
    </citation>
    <scope>NUCLEOTIDE SEQUENCE [LARGE SCALE GENOMIC DNA]</scope>
    <source>
        <strain evidence="2 3">A2-2</strain>
    </source>
</reference>
<comment type="caution">
    <text evidence="2">The sequence shown here is derived from an EMBL/GenBank/DDBJ whole genome shotgun (WGS) entry which is preliminary data.</text>
</comment>
<sequence>MKILAKAAVFAAVITSTSAFSSTYVQLGKEASDAIYHLSKYCAVELGELKQAHPSSWIGSGGKWYNQNNNYGFSFDVLYAPNYFSTEQLATLSLSAKYIPNPPADAPNYEYTCTVNYN</sequence>
<dbReference type="EMBL" id="JAPMOU010000031">
    <property type="protein sequence ID" value="MDE1464250.1"/>
    <property type="molecule type" value="Genomic_DNA"/>
</dbReference>
<accession>A0ABT5UDG0</accession>
<name>A0ABT5UDG0_9GAMM</name>
<dbReference type="Proteomes" id="UP001528823">
    <property type="component" value="Unassembled WGS sequence"/>
</dbReference>
<keyword evidence="1" id="KW-0732">Signal</keyword>
<feature type="signal peptide" evidence="1">
    <location>
        <begin position="1"/>
        <end position="21"/>
    </location>
</feature>
<evidence type="ECO:0000313" key="3">
    <source>
        <dbReference type="Proteomes" id="UP001528823"/>
    </source>
</evidence>
<proteinExistence type="predicted"/>
<feature type="chain" id="PRO_5046862592" evidence="1">
    <location>
        <begin position="22"/>
        <end position="118"/>
    </location>
</feature>
<organism evidence="2 3">
    <name type="scientific">Spartinivicinus poritis</name>
    <dbReference type="NCBI Taxonomy" id="2994640"/>
    <lineage>
        <taxon>Bacteria</taxon>
        <taxon>Pseudomonadati</taxon>
        <taxon>Pseudomonadota</taxon>
        <taxon>Gammaproteobacteria</taxon>
        <taxon>Oceanospirillales</taxon>
        <taxon>Zooshikellaceae</taxon>
        <taxon>Spartinivicinus</taxon>
    </lineage>
</organism>
<evidence type="ECO:0000313" key="2">
    <source>
        <dbReference type="EMBL" id="MDE1464250.1"/>
    </source>
</evidence>
<protein>
    <submittedName>
        <fullName evidence="2">Uncharacterized protein</fullName>
    </submittedName>
</protein>
<gene>
    <name evidence="2" type="ORF">ORQ98_20020</name>
</gene>